<dbReference type="STRING" id="1104324.P186_0986"/>
<dbReference type="AlphaFoldDB" id="G7VBJ5"/>
<dbReference type="KEGG" id="pyr:P186_0986"/>
<sequence length="214" mass="24259">MSFDSFHAFIDTNALVKVVYAVTLHRRLARPKPRILGYLETRKLVFYTDEAVLRELSHVALPKLLSSVDREKHGWSNVDINLMREYCISELSYMINSRYVRVVEDEESLKRRGMREVAVCFRGDVMDRVVGGISEEDIDIVNSLLYAYDIIATALRGRAGMIKGTLLFITDDKDLRNAVENSLACEACACGGKIVAVSYVEFKQKLRQLITSGQ</sequence>
<evidence type="ECO:0008006" key="3">
    <source>
        <dbReference type="Google" id="ProtNLM"/>
    </source>
</evidence>
<keyword evidence="2" id="KW-1185">Reference proteome</keyword>
<evidence type="ECO:0000313" key="2">
    <source>
        <dbReference type="Proteomes" id="UP000005867"/>
    </source>
</evidence>
<dbReference type="HOGENOM" id="CLU_1248344_0_0_2"/>
<organism evidence="1 2">
    <name type="scientific">Pyrobaculum ferrireducens</name>
    <dbReference type="NCBI Taxonomy" id="1104324"/>
    <lineage>
        <taxon>Archaea</taxon>
        <taxon>Thermoproteota</taxon>
        <taxon>Thermoprotei</taxon>
        <taxon>Thermoproteales</taxon>
        <taxon>Thermoproteaceae</taxon>
        <taxon>Pyrobaculum</taxon>
    </lineage>
</organism>
<reference evidence="1 2" key="1">
    <citation type="journal article" date="2012" name="J. Bacteriol.">
        <title>Complete genome sequence of strain 1860, a crenarchaeon of the genus pyrobaculum able to grow with various electron acceptors.</title>
        <authorList>
            <person name="Mardanov A.V."/>
            <person name="Gumerov V.M."/>
            <person name="Slobodkina G.B."/>
            <person name="Beletsky A.V."/>
            <person name="Bonch-Osmolovskaya E.A."/>
            <person name="Ravin N.V."/>
            <person name="Skryabin K.G."/>
        </authorList>
    </citation>
    <scope>NUCLEOTIDE SEQUENCE [LARGE SCALE GENOMIC DNA]</scope>
    <source>
        <strain evidence="1 2">1860</strain>
    </source>
</reference>
<dbReference type="EMBL" id="CP003098">
    <property type="protein sequence ID" value="AET32425.1"/>
    <property type="molecule type" value="Genomic_DNA"/>
</dbReference>
<dbReference type="OrthoDB" id="25135at2157"/>
<dbReference type="GeneID" id="11595244"/>
<dbReference type="BioCyc" id="PSP1104324:GJSN-964-MONOMER"/>
<dbReference type="RefSeq" id="WP_014288253.1">
    <property type="nucleotide sequence ID" value="NC_016645.1"/>
</dbReference>
<protein>
    <recommendedName>
        <fullName evidence="3">PIN domain-containing protein</fullName>
    </recommendedName>
</protein>
<dbReference type="Proteomes" id="UP000005867">
    <property type="component" value="Chromosome"/>
</dbReference>
<evidence type="ECO:0000313" key="1">
    <source>
        <dbReference type="EMBL" id="AET32425.1"/>
    </source>
</evidence>
<accession>G7VBJ5</accession>
<gene>
    <name evidence="1" type="ORF">P186_0986</name>
</gene>
<proteinExistence type="predicted"/>
<dbReference type="eggNOG" id="arCOG13808">
    <property type="taxonomic scope" value="Archaea"/>
</dbReference>
<name>G7VBJ5_9CREN</name>